<dbReference type="GO" id="GO:0003677">
    <property type="term" value="F:DNA binding"/>
    <property type="evidence" value="ECO:0007669"/>
    <property type="project" value="InterPro"/>
</dbReference>
<reference evidence="2 3" key="1">
    <citation type="submission" date="2020-12" db="EMBL/GenBank/DDBJ databases">
        <authorList>
            <person name="Zheng R.K."/>
            <person name="Sun C.M."/>
        </authorList>
    </citation>
    <scope>NUCLEOTIDE SEQUENCE [LARGE SCALE GENOMIC DNA]</scope>
    <source>
        <strain evidence="2 3">ZRK001</strain>
    </source>
</reference>
<feature type="region of interest" description="Disordered" evidence="1">
    <location>
        <begin position="122"/>
        <end position="155"/>
    </location>
</feature>
<proteinExistence type="predicted"/>
<dbReference type="SUPFAM" id="SSF47413">
    <property type="entry name" value="lambda repressor-like DNA-binding domains"/>
    <property type="match status" value="1"/>
</dbReference>
<sequence>MRQEQLMPLPDPDWIETLRAEAEKPGRTKAAIAKELGISRPAVSLICAGKYTARLNKVGVKIAAKVMALYGRKVWCAHLRTSISNDQCRENHNAPMTMSDPVRLKQWAACHACPLNPKNMEEESHAVGHDARSPKDIPGRSGNDHHPAHLRNGGT</sequence>
<evidence type="ECO:0000313" key="3">
    <source>
        <dbReference type="Proteomes" id="UP000596083"/>
    </source>
</evidence>
<dbReference type="RefSeq" id="WP_200338195.1">
    <property type="nucleotide sequence ID" value="NZ_CP066786.1"/>
</dbReference>
<feature type="compositionally biased region" description="Basic and acidic residues" evidence="1">
    <location>
        <begin position="122"/>
        <end position="147"/>
    </location>
</feature>
<evidence type="ECO:0000313" key="2">
    <source>
        <dbReference type="EMBL" id="QQM32786.1"/>
    </source>
</evidence>
<dbReference type="AlphaFoldDB" id="A0A7T7HP29"/>
<dbReference type="CDD" id="cd00093">
    <property type="entry name" value="HTH_XRE"/>
    <property type="match status" value="1"/>
</dbReference>
<dbReference type="KEGG" id="mlut:JET14_12065"/>
<protein>
    <submittedName>
        <fullName evidence="2">Helix-turn-helix transcriptional regulator</fullName>
    </submittedName>
</protein>
<dbReference type="InterPro" id="IPR001387">
    <property type="entry name" value="Cro/C1-type_HTH"/>
</dbReference>
<dbReference type="Gene3D" id="1.10.260.40">
    <property type="entry name" value="lambda repressor-like DNA-binding domains"/>
    <property type="match status" value="1"/>
</dbReference>
<dbReference type="Proteomes" id="UP000596083">
    <property type="component" value="Chromosome"/>
</dbReference>
<dbReference type="InterPro" id="IPR010982">
    <property type="entry name" value="Lambda_DNA-bd_dom_sf"/>
</dbReference>
<gene>
    <name evidence="2" type="ORF">JET14_12065</name>
</gene>
<name>A0A7T7HP29_9HYPH</name>
<evidence type="ECO:0000256" key="1">
    <source>
        <dbReference type="SAM" id="MobiDB-lite"/>
    </source>
</evidence>
<organism evidence="2 3">
    <name type="scientific">Martelella lutilitoris</name>
    <dbReference type="NCBI Taxonomy" id="2583532"/>
    <lineage>
        <taxon>Bacteria</taxon>
        <taxon>Pseudomonadati</taxon>
        <taxon>Pseudomonadota</taxon>
        <taxon>Alphaproteobacteria</taxon>
        <taxon>Hyphomicrobiales</taxon>
        <taxon>Aurantimonadaceae</taxon>
        <taxon>Martelella</taxon>
    </lineage>
</organism>
<accession>A0A7T7HP29</accession>
<dbReference type="EMBL" id="CP066786">
    <property type="protein sequence ID" value="QQM32786.1"/>
    <property type="molecule type" value="Genomic_DNA"/>
</dbReference>